<evidence type="ECO:0000313" key="13">
    <source>
        <dbReference type="EMBL" id="RKX68226.1"/>
    </source>
</evidence>
<reference evidence="13 14" key="1">
    <citation type="submission" date="2018-06" db="EMBL/GenBank/DDBJ databases">
        <title>Extensive metabolic versatility and redundancy in microbially diverse, dynamic hydrothermal sediments.</title>
        <authorList>
            <person name="Dombrowski N."/>
            <person name="Teske A."/>
            <person name="Baker B.J."/>
        </authorList>
    </citation>
    <scope>NUCLEOTIDE SEQUENCE [LARGE SCALE GENOMIC DNA]</scope>
    <source>
        <strain evidence="13">B35_G9</strain>
    </source>
</reference>
<dbReference type="InterPro" id="IPR041489">
    <property type="entry name" value="PDZ_6"/>
</dbReference>
<dbReference type="Proteomes" id="UP000282321">
    <property type="component" value="Unassembled WGS sequence"/>
</dbReference>
<keyword evidence="11" id="KW-0479">Metal-binding</keyword>
<comment type="cofactor">
    <cofactor evidence="1 11">
        <name>Zn(2+)</name>
        <dbReference type="ChEBI" id="CHEBI:29105"/>
    </cofactor>
</comment>
<feature type="transmembrane region" description="Helical" evidence="11">
    <location>
        <begin position="349"/>
        <end position="371"/>
    </location>
</feature>
<evidence type="ECO:0000256" key="8">
    <source>
        <dbReference type="ARBA" id="ARBA00022989"/>
    </source>
</evidence>
<dbReference type="AlphaFoldDB" id="A0A660SDH2"/>
<comment type="caution">
    <text evidence="13">The sequence shown here is derived from an EMBL/GenBank/DDBJ whole genome shotgun (WGS) entry which is preliminary data.</text>
</comment>
<evidence type="ECO:0000256" key="2">
    <source>
        <dbReference type="ARBA" id="ARBA00004141"/>
    </source>
</evidence>
<dbReference type="GO" id="GO:0004222">
    <property type="term" value="F:metalloendopeptidase activity"/>
    <property type="evidence" value="ECO:0007669"/>
    <property type="project" value="InterPro"/>
</dbReference>
<dbReference type="GO" id="GO:0046872">
    <property type="term" value="F:metal ion binding"/>
    <property type="evidence" value="ECO:0007669"/>
    <property type="project" value="UniProtKB-KW"/>
</dbReference>
<dbReference type="GO" id="GO:0016020">
    <property type="term" value="C:membrane"/>
    <property type="evidence" value="ECO:0007669"/>
    <property type="project" value="UniProtKB-SubCell"/>
</dbReference>
<dbReference type="GO" id="GO:0006508">
    <property type="term" value="P:proteolysis"/>
    <property type="evidence" value="ECO:0007669"/>
    <property type="project" value="UniProtKB-KW"/>
</dbReference>
<evidence type="ECO:0000256" key="5">
    <source>
        <dbReference type="ARBA" id="ARBA00022692"/>
    </source>
</evidence>
<keyword evidence="6 11" id="KW-0378">Hydrolase</keyword>
<dbReference type="NCBIfam" id="TIGR00054">
    <property type="entry name" value="RIP metalloprotease RseP"/>
    <property type="match status" value="1"/>
</dbReference>
<keyword evidence="4 13" id="KW-0645">Protease</keyword>
<dbReference type="InterPro" id="IPR004387">
    <property type="entry name" value="Pept_M50_Zn"/>
</dbReference>
<feature type="transmembrane region" description="Helical" evidence="11">
    <location>
        <begin position="398"/>
        <end position="419"/>
    </location>
</feature>
<dbReference type="EMBL" id="QNBC01000001">
    <property type="protein sequence ID" value="RKX68226.1"/>
    <property type="molecule type" value="Genomic_DNA"/>
</dbReference>
<keyword evidence="9 11" id="KW-0482">Metalloprotease</keyword>
<dbReference type="Pfam" id="PF02163">
    <property type="entry name" value="Peptidase_M50"/>
    <property type="match status" value="1"/>
</dbReference>
<evidence type="ECO:0000256" key="10">
    <source>
        <dbReference type="ARBA" id="ARBA00023136"/>
    </source>
</evidence>
<accession>A0A660SDH2</accession>
<feature type="transmembrane region" description="Helical" evidence="11">
    <location>
        <begin position="57"/>
        <end position="73"/>
    </location>
</feature>
<evidence type="ECO:0000259" key="12">
    <source>
        <dbReference type="SMART" id="SM00228"/>
    </source>
</evidence>
<dbReference type="Pfam" id="PF17820">
    <property type="entry name" value="PDZ_6"/>
    <property type="match status" value="1"/>
</dbReference>
<dbReference type="PANTHER" id="PTHR42837">
    <property type="entry name" value="REGULATOR OF SIGMA-E PROTEASE RSEP"/>
    <property type="match status" value="1"/>
</dbReference>
<evidence type="ECO:0000256" key="9">
    <source>
        <dbReference type="ARBA" id="ARBA00023049"/>
    </source>
</evidence>
<dbReference type="Gene3D" id="2.30.42.10">
    <property type="match status" value="1"/>
</dbReference>
<keyword evidence="10 11" id="KW-0472">Membrane</keyword>
<sequence>MNIIITIVLGLLGFLVLVASHELGHFTFAKLFGIRVPTFSIGMGPRLFGFKKNGTDYVFSLFPIGGYVHVYGMEKGEMNGEPDEFLSKSLLKQYLVIFGGPLFSFLFGFLLFYGSILSTGVSVIQNAPISVSVTNVDSVPFLNNDSIISVNGKKVVYWDDVYKYAKENENNTFQVFRNGNVVNITLPKTKFSMLGNISPVIPAVVGQVEKNSAAFKSGLKRGDKVLAVDSTDIRDWNNFVSIIKTKAGQKVGLKILRGNDTLHLFVVPKEQKGLDHDTIVTYGAIGVMVKTPKIGVNPIYAISLAYDQSISSIKLIGYQLKLLIEKKVSPKMLGGPVSIVKLTGDYANWGMAALIGFIAFISINLALINILPFPPLDGGQMVLFTFYRIFGEKMSEKIMMVIEYTGFALIILLMLYVTYNDIIRLFHK</sequence>
<comment type="subcellular location">
    <subcellularLocation>
        <location evidence="2">Membrane</location>
        <topology evidence="2">Multi-pass membrane protein</topology>
    </subcellularLocation>
</comment>
<dbReference type="CDD" id="cd06163">
    <property type="entry name" value="S2P-M50_PDZ_RseP-like"/>
    <property type="match status" value="1"/>
</dbReference>
<dbReference type="InterPro" id="IPR001478">
    <property type="entry name" value="PDZ"/>
</dbReference>
<evidence type="ECO:0000256" key="7">
    <source>
        <dbReference type="ARBA" id="ARBA00022833"/>
    </source>
</evidence>
<organism evidence="13 14">
    <name type="scientific">candidate division TA06 bacterium</name>
    <dbReference type="NCBI Taxonomy" id="2250710"/>
    <lineage>
        <taxon>Bacteria</taxon>
        <taxon>Bacteria division TA06</taxon>
    </lineage>
</organism>
<protein>
    <recommendedName>
        <fullName evidence="11">Zinc metalloprotease</fullName>
        <ecNumber evidence="11">3.4.24.-</ecNumber>
    </recommendedName>
</protein>
<proteinExistence type="inferred from homology"/>
<evidence type="ECO:0000256" key="3">
    <source>
        <dbReference type="ARBA" id="ARBA00007931"/>
    </source>
</evidence>
<evidence type="ECO:0000313" key="14">
    <source>
        <dbReference type="Proteomes" id="UP000282321"/>
    </source>
</evidence>
<dbReference type="InterPro" id="IPR036034">
    <property type="entry name" value="PDZ_sf"/>
</dbReference>
<keyword evidence="5 11" id="KW-0812">Transmembrane</keyword>
<keyword evidence="7 11" id="KW-0862">Zinc</keyword>
<name>A0A660SDH2_UNCT6</name>
<dbReference type="PANTHER" id="PTHR42837:SF2">
    <property type="entry name" value="MEMBRANE METALLOPROTEASE ARASP2, CHLOROPLASTIC-RELATED"/>
    <property type="match status" value="1"/>
</dbReference>
<dbReference type="SUPFAM" id="SSF50156">
    <property type="entry name" value="PDZ domain-like"/>
    <property type="match status" value="2"/>
</dbReference>
<dbReference type="SMART" id="SM00228">
    <property type="entry name" value="PDZ"/>
    <property type="match status" value="1"/>
</dbReference>
<evidence type="ECO:0000256" key="4">
    <source>
        <dbReference type="ARBA" id="ARBA00022670"/>
    </source>
</evidence>
<evidence type="ECO:0000256" key="1">
    <source>
        <dbReference type="ARBA" id="ARBA00001947"/>
    </source>
</evidence>
<comment type="similarity">
    <text evidence="3 11">Belongs to the peptidase M50B family.</text>
</comment>
<evidence type="ECO:0000256" key="6">
    <source>
        <dbReference type="ARBA" id="ARBA00022801"/>
    </source>
</evidence>
<dbReference type="CDD" id="cd23081">
    <property type="entry name" value="cpPDZ_EcRseP-like"/>
    <property type="match status" value="1"/>
</dbReference>
<dbReference type="InterPro" id="IPR008915">
    <property type="entry name" value="Peptidase_M50"/>
</dbReference>
<dbReference type="EC" id="3.4.24.-" evidence="11"/>
<evidence type="ECO:0000256" key="11">
    <source>
        <dbReference type="RuleBase" id="RU362031"/>
    </source>
</evidence>
<keyword evidence="8 11" id="KW-1133">Transmembrane helix</keyword>
<feature type="transmembrane region" description="Helical" evidence="11">
    <location>
        <begin position="94"/>
        <end position="116"/>
    </location>
</feature>
<gene>
    <name evidence="13" type="primary">rseP</name>
    <name evidence="13" type="ORF">DRP44_00200</name>
</gene>
<feature type="domain" description="PDZ" evidence="12">
    <location>
        <begin position="191"/>
        <end position="259"/>
    </location>
</feature>